<sequence length="269" mass="29622">MIDYQAQYSQATGRQAPANAALLTPLFEQIASGQPLPPRSQQAVDLGLTAHALSDSTVDPPLFAYYRWVLLHALGSKALNEVTAQLIGSTITIANIFQTDLPQPITINPWQINAMLQAPLLTQRAVVIENNGTFILLHELHPDWPLILQAGNGFTSAYVAIIQQLEARGVALTYLGDLDSRGLQMADHFLGLLQHTSAAVVTAIQTPDNVRDWVVLYKQSTPASRFRAVKLTASVYQAELQTLRVNAGFVEQEQLLGEYEVLIDQWLIQ</sequence>
<accession>A0ABW4E7V1</accession>
<dbReference type="InterPro" id="IPR024465">
    <property type="entry name" value="DUF2399"/>
</dbReference>
<organism evidence="2 3">
    <name type="scientific">Lacticaseibacillus baoqingensis</name>
    <dbReference type="NCBI Taxonomy" id="2486013"/>
    <lineage>
        <taxon>Bacteria</taxon>
        <taxon>Bacillati</taxon>
        <taxon>Bacillota</taxon>
        <taxon>Bacilli</taxon>
        <taxon>Lactobacillales</taxon>
        <taxon>Lactobacillaceae</taxon>
        <taxon>Lacticaseibacillus</taxon>
    </lineage>
</organism>
<keyword evidence="3" id="KW-1185">Reference proteome</keyword>
<dbReference type="Proteomes" id="UP001597252">
    <property type="component" value="Unassembled WGS sequence"/>
</dbReference>
<protein>
    <submittedName>
        <fullName evidence="2">DUF2399 domain-containing protein</fullName>
    </submittedName>
</protein>
<dbReference type="Pfam" id="PF09664">
    <property type="entry name" value="DUF2399"/>
    <property type="match status" value="1"/>
</dbReference>
<name>A0ABW4E7V1_9LACO</name>
<feature type="domain" description="DUF2399" evidence="1">
    <location>
        <begin position="109"/>
        <end position="190"/>
    </location>
</feature>
<dbReference type="EMBL" id="JBHTON010000024">
    <property type="protein sequence ID" value="MFD1485203.1"/>
    <property type="molecule type" value="Genomic_DNA"/>
</dbReference>
<evidence type="ECO:0000313" key="2">
    <source>
        <dbReference type="EMBL" id="MFD1485203.1"/>
    </source>
</evidence>
<dbReference type="RefSeq" id="WP_125753063.1">
    <property type="nucleotide sequence ID" value="NZ_JBHTON010000024.1"/>
</dbReference>
<reference evidence="3" key="1">
    <citation type="journal article" date="2019" name="Int. J. Syst. Evol. Microbiol.">
        <title>The Global Catalogue of Microorganisms (GCM) 10K type strain sequencing project: providing services to taxonomists for standard genome sequencing and annotation.</title>
        <authorList>
            <consortium name="The Broad Institute Genomics Platform"/>
            <consortium name="The Broad Institute Genome Sequencing Center for Infectious Disease"/>
            <person name="Wu L."/>
            <person name="Ma J."/>
        </authorList>
    </citation>
    <scope>NUCLEOTIDE SEQUENCE [LARGE SCALE GENOMIC DNA]</scope>
    <source>
        <strain evidence="3">CCM 8903</strain>
    </source>
</reference>
<proteinExistence type="predicted"/>
<evidence type="ECO:0000259" key="1">
    <source>
        <dbReference type="Pfam" id="PF09664"/>
    </source>
</evidence>
<comment type="caution">
    <text evidence="2">The sequence shown here is derived from an EMBL/GenBank/DDBJ whole genome shotgun (WGS) entry which is preliminary data.</text>
</comment>
<evidence type="ECO:0000313" key="3">
    <source>
        <dbReference type="Proteomes" id="UP001597252"/>
    </source>
</evidence>
<gene>
    <name evidence="2" type="ORF">ACFQ5J_08170</name>
</gene>